<organism evidence="2">
    <name type="scientific">Pandoravirus neocaledonia</name>
    <dbReference type="NCBI Taxonomy" id="2107708"/>
    <lineage>
        <taxon>Viruses</taxon>
        <taxon>Pandoravirus</taxon>
    </lineage>
</organism>
<dbReference type="Pfam" id="PF19178">
    <property type="entry name" value="DUF5860"/>
    <property type="match status" value="1"/>
</dbReference>
<dbReference type="Proteomes" id="UP000249287">
    <property type="component" value="Segment"/>
</dbReference>
<evidence type="ECO:0000259" key="1">
    <source>
        <dbReference type="Pfam" id="PF19178"/>
    </source>
</evidence>
<name>A0A2U7UD43_9VIRU</name>
<protein>
    <recommendedName>
        <fullName evidence="1">DUF5860 domain-containing protein</fullName>
    </recommendedName>
</protein>
<dbReference type="GeneID" id="36842237"/>
<dbReference type="KEGG" id="vg:36842237"/>
<dbReference type="EMBL" id="MG011690">
    <property type="protein sequence ID" value="AVK76250.1"/>
    <property type="molecule type" value="Genomic_DNA"/>
</dbReference>
<dbReference type="InterPro" id="IPR043848">
    <property type="entry name" value="DUF5860"/>
</dbReference>
<reference evidence="2" key="1">
    <citation type="journal article" date="2018" name="Nat. Commun.">
        <title>Diversity and evolution of the emerging Pandoraviridae family.</title>
        <authorList>
            <person name="Legendre M."/>
            <person name="Fabre E."/>
            <person name="Poirot O."/>
            <person name="Jeudy S."/>
            <person name="Lartigue A."/>
            <person name="Alempic J.M."/>
            <person name="Beucher L."/>
            <person name="Philippe N."/>
            <person name="Bertaux L."/>
            <person name="Christo-Foroux E."/>
            <person name="Labadie K."/>
            <person name="Coute Y."/>
            <person name="Abergel C."/>
            <person name="Claverie J.M."/>
        </authorList>
    </citation>
    <scope>NUCLEOTIDE SEQUENCE [LARGE SCALE GENOMIC DNA]</scope>
    <source>
        <strain evidence="2">Neocaledonia</strain>
    </source>
</reference>
<dbReference type="RefSeq" id="YP_009482253.1">
    <property type="nucleotide sequence ID" value="NC_037666.1"/>
</dbReference>
<feature type="domain" description="DUF5860" evidence="1">
    <location>
        <begin position="1"/>
        <end position="153"/>
    </location>
</feature>
<sequence>MYPHLSAAQAAKALLIESALGDVPHYWTVKAPEGKTFSATESEGANEAALVECLRFIATNYGNKATRLALIMGDNPNRLTIVVPRPPSSPKKQTIDDLIDLYPTLTAREAIRLAKVVDGLASVPTEWVAEDSGHTYNNNGVFVDIDRMLTQVRASYAVTRGTKHHVVLSLRRVPDGSNDLFYYFVVFNAA</sequence>
<accession>A0A2U7UD43</accession>
<evidence type="ECO:0000313" key="2">
    <source>
        <dbReference type="EMBL" id="AVK76250.1"/>
    </source>
</evidence>
<gene>
    <name evidence="2" type="ORF">pneo_cds_643</name>
</gene>
<proteinExistence type="predicted"/>